<dbReference type="Proteomes" id="UP000269301">
    <property type="component" value="Unassembled WGS sequence"/>
</dbReference>
<dbReference type="AlphaFoldDB" id="A0A495A044"/>
<name>A0A495A044_9BACI</name>
<organism evidence="2 3">
    <name type="scientific">Oceanobacillus halophilus</name>
    <dbReference type="NCBI Taxonomy" id="930130"/>
    <lineage>
        <taxon>Bacteria</taxon>
        <taxon>Bacillati</taxon>
        <taxon>Bacillota</taxon>
        <taxon>Bacilli</taxon>
        <taxon>Bacillales</taxon>
        <taxon>Bacillaceae</taxon>
        <taxon>Oceanobacillus</taxon>
    </lineage>
</organism>
<feature type="domain" description="PilZ" evidence="1">
    <location>
        <begin position="43"/>
        <end position="116"/>
    </location>
</feature>
<reference evidence="2 3" key="1">
    <citation type="journal article" date="2016" name="Int. J. Syst. Evol. Microbiol.">
        <title>Oceanobacillus halophilus sp. nov., a novel moderately halophilic bacterium from a hypersaline lake.</title>
        <authorList>
            <person name="Amoozegar M.A."/>
            <person name="Bagheri M."/>
            <person name="Makhdoumi A."/>
            <person name="Nikou M.M."/>
            <person name="Fazeli S.A.S."/>
            <person name="Schumann P."/>
            <person name="Sproer C."/>
            <person name="Sanchez-Porro C."/>
            <person name="Ventosa A."/>
        </authorList>
    </citation>
    <scope>NUCLEOTIDE SEQUENCE [LARGE SCALE GENOMIC DNA]</scope>
    <source>
        <strain evidence="2 3">DSM 23996</strain>
    </source>
</reference>
<evidence type="ECO:0000313" key="2">
    <source>
        <dbReference type="EMBL" id="RKQ32652.1"/>
    </source>
</evidence>
<evidence type="ECO:0000259" key="1">
    <source>
        <dbReference type="Pfam" id="PF07238"/>
    </source>
</evidence>
<accession>A0A495A044</accession>
<comment type="caution">
    <text evidence="2">The sequence shown here is derived from an EMBL/GenBank/DDBJ whole genome shotgun (WGS) entry which is preliminary data.</text>
</comment>
<proteinExistence type="predicted"/>
<gene>
    <name evidence="2" type="ORF">D8M06_11990</name>
</gene>
<keyword evidence="3" id="KW-1185">Reference proteome</keyword>
<dbReference type="EMBL" id="RBZP01000009">
    <property type="protein sequence ID" value="RKQ32652.1"/>
    <property type="molecule type" value="Genomic_DNA"/>
</dbReference>
<sequence>MERRAVVKRYNRDEPFRYTFGTPLEAVFQIIKVDDQLTETSNGKASIIDLSLEGIRLNAALNFPDRPVQLAIWFVLNDKEFNFTGDVVWKKQSGTGYDYGLLLKVDDDDKNELITQLKTFAKEAMK</sequence>
<dbReference type="GO" id="GO:0035438">
    <property type="term" value="F:cyclic-di-GMP binding"/>
    <property type="evidence" value="ECO:0007669"/>
    <property type="project" value="InterPro"/>
</dbReference>
<protein>
    <submittedName>
        <fullName evidence="2">PilZ domain-containing protein</fullName>
    </submittedName>
</protein>
<evidence type="ECO:0000313" key="3">
    <source>
        <dbReference type="Proteomes" id="UP000269301"/>
    </source>
</evidence>
<dbReference type="Pfam" id="PF07238">
    <property type="entry name" value="PilZ"/>
    <property type="match status" value="1"/>
</dbReference>
<dbReference type="InterPro" id="IPR009875">
    <property type="entry name" value="PilZ_domain"/>
</dbReference>